<feature type="compositionally biased region" description="Polar residues" evidence="8">
    <location>
        <begin position="316"/>
        <end position="325"/>
    </location>
</feature>
<comment type="subcellular location">
    <subcellularLocation>
        <location evidence="1">Nucleus</location>
    </subcellularLocation>
</comment>
<dbReference type="EMBL" id="CAXLJM020000086">
    <property type="protein sequence ID" value="CAL8131001.1"/>
    <property type="molecule type" value="Genomic_DNA"/>
</dbReference>
<evidence type="ECO:0000256" key="8">
    <source>
        <dbReference type="SAM" id="MobiDB-lite"/>
    </source>
</evidence>
<reference evidence="10 11" key="1">
    <citation type="submission" date="2024-08" db="EMBL/GenBank/DDBJ databases">
        <authorList>
            <person name="Cucini C."/>
            <person name="Frati F."/>
        </authorList>
    </citation>
    <scope>NUCLEOTIDE SEQUENCE [LARGE SCALE GENOMIC DNA]</scope>
</reference>
<dbReference type="SUPFAM" id="SSF57667">
    <property type="entry name" value="beta-beta-alpha zinc fingers"/>
    <property type="match status" value="6"/>
</dbReference>
<feature type="compositionally biased region" description="Acidic residues" evidence="8">
    <location>
        <begin position="227"/>
        <end position="243"/>
    </location>
</feature>
<dbReference type="InterPro" id="IPR036236">
    <property type="entry name" value="Znf_C2H2_sf"/>
</dbReference>
<feature type="domain" description="C2H2-type" evidence="9">
    <location>
        <begin position="554"/>
        <end position="577"/>
    </location>
</feature>
<feature type="domain" description="C2H2-type" evidence="9">
    <location>
        <begin position="448"/>
        <end position="475"/>
    </location>
</feature>
<evidence type="ECO:0000256" key="4">
    <source>
        <dbReference type="ARBA" id="ARBA00022771"/>
    </source>
</evidence>
<evidence type="ECO:0000256" key="1">
    <source>
        <dbReference type="ARBA" id="ARBA00004123"/>
    </source>
</evidence>
<dbReference type="PANTHER" id="PTHR24406">
    <property type="entry name" value="TRANSCRIPTIONAL REPRESSOR CTCFL-RELATED"/>
    <property type="match status" value="1"/>
</dbReference>
<feature type="domain" description="C2H2-type" evidence="9">
    <location>
        <begin position="833"/>
        <end position="860"/>
    </location>
</feature>
<dbReference type="Gene3D" id="3.30.160.60">
    <property type="entry name" value="Classic Zinc Finger"/>
    <property type="match status" value="8"/>
</dbReference>
<feature type="region of interest" description="Disordered" evidence="8">
    <location>
        <begin position="170"/>
        <end position="332"/>
    </location>
</feature>
<gene>
    <name evidence="10" type="ORF">ODALV1_LOCUS23981</name>
</gene>
<dbReference type="InterPro" id="IPR050888">
    <property type="entry name" value="ZnF_C2H2-type_TF"/>
</dbReference>
<feature type="domain" description="C2H2-type" evidence="9">
    <location>
        <begin position="757"/>
        <end position="785"/>
    </location>
</feature>
<keyword evidence="3" id="KW-0677">Repeat</keyword>
<keyword evidence="4 7" id="KW-0863">Zinc-finger</keyword>
<sequence>MASNNPSKKFCFVCIKTFQSAKNKNDGYFHYEKEKFFSFVHQYLEISALVTMTGNGIDGGGAVRDAVKVEGDRDQMRRSEVFCGSCLKLVKGICELYDQLCAAELGLSCKLGELGKLMKMKREGIVRETMQIKKLLAKQLGFKNGKEVEETRSLIMEKCIQKYEDLMEEAEEARNENEEEHDVKEMEVVEIDRDDDGDGNSSSSGDNDNEHSGQNASLNIPEKLQEDSDCEVVENYGDGDDDIQSVHNSEASKTVEDEENRILAGEDEDLEDNEGDGDQGSNSDSQLSVVEEGDSDSDFQPESELEFSDEEEIAENPQQKSSPPQDFSRKDPLLHPDRTCTCSQCGKGYKTVSHLLIHLYKHEKDSKEKSYPCCFCPKSFAFEQSSKLHFEIHHKTLLTPSPPFSCDFQQCTQHFQSASDLLAHLKKHSQSQSQSESEFVPGSPIEIQTCSSCDWSFSSPILLKLHEILHTAKDDDGRFPCSDPDCTSRYPSSKHLQAHYNARHGAQIGSFKCPKCDLSLASETGLKRHIKKHENIQDPENEKISEVTWCLAPAPCSECGMQFLHQHVLDNHMKSVHNLGVQCPICEKRVSGRSSLGTHMARMHKHKVNGILHPCPHCGNLYGPIYLKEHIALCHPEFVDGKGTHECPHCQGRFHRKPVFLKHLRSCSKNPERSRQRRRRRLINPERDESGRFICEICGKSCATKLTLTNHIDGVHKKEEMKWRRNHICHVCGKVLSNKGNFNIHQEIHKGKKRRLFPCHLCSVTYTQKSHVLSHLINVHGKKKGEELTPGEGTPPKRHRCLYPACELKFAEEQQLQNHVEQSHTVSENEEKFMCNACGRVFQNNGALARHSFSHSGEKPHKCEHCTSSGHPGFTRKSSLMEHLMAVHGEGKEQQYFPCEQPGCSAKFTCPPYLQAHMRSVHKIKKK</sequence>
<evidence type="ECO:0000256" key="7">
    <source>
        <dbReference type="PROSITE-ProRule" id="PRU00042"/>
    </source>
</evidence>
<feature type="domain" description="C2H2-type" evidence="9">
    <location>
        <begin position="404"/>
        <end position="433"/>
    </location>
</feature>
<evidence type="ECO:0000259" key="9">
    <source>
        <dbReference type="PROSITE" id="PS50157"/>
    </source>
</evidence>
<keyword evidence="2" id="KW-0479">Metal-binding</keyword>
<evidence type="ECO:0000256" key="6">
    <source>
        <dbReference type="ARBA" id="ARBA00023242"/>
    </source>
</evidence>
<evidence type="ECO:0000313" key="11">
    <source>
        <dbReference type="Proteomes" id="UP001642540"/>
    </source>
</evidence>
<feature type="compositionally biased region" description="Acidic residues" evidence="8">
    <location>
        <begin position="265"/>
        <end position="277"/>
    </location>
</feature>
<dbReference type="PROSITE" id="PS50157">
    <property type="entry name" value="ZINC_FINGER_C2H2_2"/>
    <property type="match status" value="10"/>
</dbReference>
<dbReference type="Pfam" id="PF00096">
    <property type="entry name" value="zf-C2H2"/>
    <property type="match status" value="3"/>
</dbReference>
<dbReference type="SMART" id="SM00355">
    <property type="entry name" value="ZnF_C2H2"/>
    <property type="match status" value="17"/>
</dbReference>
<accession>A0ABP1RMU0</accession>
<organism evidence="10 11">
    <name type="scientific">Orchesella dallaii</name>
    <dbReference type="NCBI Taxonomy" id="48710"/>
    <lineage>
        <taxon>Eukaryota</taxon>
        <taxon>Metazoa</taxon>
        <taxon>Ecdysozoa</taxon>
        <taxon>Arthropoda</taxon>
        <taxon>Hexapoda</taxon>
        <taxon>Collembola</taxon>
        <taxon>Entomobryomorpha</taxon>
        <taxon>Entomobryoidea</taxon>
        <taxon>Orchesellidae</taxon>
        <taxon>Orchesellinae</taxon>
        <taxon>Orchesella</taxon>
    </lineage>
</organism>
<protein>
    <recommendedName>
        <fullName evidence="9">C2H2-type domain-containing protein</fullName>
    </recommendedName>
</protein>
<dbReference type="Proteomes" id="UP001642540">
    <property type="component" value="Unassembled WGS sequence"/>
</dbReference>
<keyword evidence="5" id="KW-0862">Zinc</keyword>
<evidence type="ECO:0000256" key="5">
    <source>
        <dbReference type="ARBA" id="ARBA00022833"/>
    </source>
</evidence>
<keyword evidence="6" id="KW-0539">Nucleus</keyword>
<dbReference type="InterPro" id="IPR013087">
    <property type="entry name" value="Znf_C2H2_type"/>
</dbReference>
<evidence type="ECO:0000256" key="3">
    <source>
        <dbReference type="ARBA" id="ARBA00022737"/>
    </source>
</evidence>
<feature type="compositionally biased region" description="Acidic residues" evidence="8">
    <location>
        <begin position="291"/>
        <end position="314"/>
    </location>
</feature>
<name>A0ABP1RMU0_9HEXA</name>
<dbReference type="PROSITE" id="PS00028">
    <property type="entry name" value="ZINC_FINGER_C2H2_1"/>
    <property type="match status" value="12"/>
</dbReference>
<feature type="domain" description="C2H2-type" evidence="9">
    <location>
        <begin position="511"/>
        <end position="538"/>
    </location>
</feature>
<feature type="domain" description="C2H2-type" evidence="9">
    <location>
        <begin position="340"/>
        <end position="367"/>
    </location>
</feature>
<keyword evidence="11" id="KW-1185">Reference proteome</keyword>
<proteinExistence type="predicted"/>
<comment type="caution">
    <text evidence="10">The sequence shown here is derived from an EMBL/GenBank/DDBJ whole genome shotgun (WGS) entry which is preliminary data.</text>
</comment>
<feature type="domain" description="C2H2-type" evidence="9">
    <location>
        <begin position="727"/>
        <end position="754"/>
    </location>
</feature>
<evidence type="ECO:0000256" key="2">
    <source>
        <dbReference type="ARBA" id="ARBA00022723"/>
    </source>
</evidence>
<feature type="domain" description="C2H2-type" evidence="9">
    <location>
        <begin position="693"/>
        <end position="721"/>
    </location>
</feature>
<evidence type="ECO:0000313" key="10">
    <source>
        <dbReference type="EMBL" id="CAL8131001.1"/>
    </source>
</evidence>
<feature type="compositionally biased region" description="Basic and acidic residues" evidence="8">
    <location>
        <begin position="172"/>
        <end position="191"/>
    </location>
</feature>
<feature type="domain" description="C2H2-type" evidence="9">
    <location>
        <begin position="897"/>
        <end position="927"/>
    </location>
</feature>